<dbReference type="Proteomes" id="UP000288096">
    <property type="component" value="Unassembled WGS sequence"/>
</dbReference>
<evidence type="ECO:0000313" key="3">
    <source>
        <dbReference type="EMBL" id="GBC61301.1"/>
    </source>
</evidence>
<dbReference type="SUPFAM" id="SSF53927">
    <property type="entry name" value="Cytidine deaminase-like"/>
    <property type="match status" value="1"/>
</dbReference>
<evidence type="ECO:0000313" key="4">
    <source>
        <dbReference type="Proteomes" id="UP000288096"/>
    </source>
</evidence>
<sequence>MERFVIHPVTHWEIASTASAPHKLVGEAPLSITVQGHPFSSGLRTPGDEVAQAAGFCLAEGIADTPDDIVSAEIADPPENNRVSVTLTPARWEKIAHRFGQKYPQGAPDFGRSAEDLVDNLRRSLPPMNDRIRISAAKGFACLDTLSRHQPLRHDTRATHATAIYSAAFGLLTVAEDVGRHNGLDKAIGRLFLERRLGDAGMLVLSSRISFELVQKAIRAGIPIIFSVSRPTALAVRLATAFNMTLACLAKGGGGYIFCGEHRLDTA</sequence>
<proteinExistence type="predicted"/>
<dbReference type="PANTHER" id="PTHR30592:SF1">
    <property type="entry name" value="SULFUR CARRIER PROTEIN FDHD"/>
    <property type="match status" value="1"/>
</dbReference>
<protein>
    <submittedName>
        <fullName evidence="3">Formate dehydrogenase family accessory protein F dhD</fullName>
    </submittedName>
</protein>
<keyword evidence="1" id="KW-0963">Cytoplasm</keyword>
<evidence type="ECO:0000256" key="2">
    <source>
        <dbReference type="ARBA" id="ARBA00023150"/>
    </source>
</evidence>
<reference evidence="4" key="1">
    <citation type="submission" date="2017-11" db="EMBL/GenBank/DDBJ databases">
        <authorList>
            <person name="Watanabe M."/>
            <person name="Kojima H."/>
        </authorList>
    </citation>
    <scope>NUCLEOTIDE SEQUENCE [LARGE SCALE GENOMIC DNA]</scope>
    <source>
        <strain evidence="4">Tokyo 01</strain>
    </source>
</reference>
<reference evidence="4" key="2">
    <citation type="submission" date="2019-01" db="EMBL/GenBank/DDBJ databases">
        <title>Genome sequence of Desulfonema ishimotonii strain Tokyo 01.</title>
        <authorList>
            <person name="Fukui M."/>
        </authorList>
    </citation>
    <scope>NUCLEOTIDE SEQUENCE [LARGE SCALE GENOMIC DNA]</scope>
    <source>
        <strain evidence="4">Tokyo 01</strain>
    </source>
</reference>
<keyword evidence="2" id="KW-0501">Molybdenum cofactor biosynthesis</keyword>
<dbReference type="InterPro" id="IPR016193">
    <property type="entry name" value="Cytidine_deaminase-like"/>
</dbReference>
<keyword evidence="4" id="KW-1185">Reference proteome</keyword>
<dbReference type="AlphaFoldDB" id="A0A401FWG7"/>
<name>A0A401FWG7_9BACT</name>
<dbReference type="PIRSF" id="PIRSF015626">
    <property type="entry name" value="FdhD"/>
    <property type="match status" value="1"/>
</dbReference>
<comment type="caution">
    <text evidence="3">The sequence shown here is derived from an EMBL/GenBank/DDBJ whole genome shotgun (WGS) entry which is preliminary data.</text>
</comment>
<accession>A0A401FWG7</accession>
<dbReference type="GO" id="GO:0006777">
    <property type="term" value="P:Mo-molybdopterin cofactor biosynthetic process"/>
    <property type="evidence" value="ECO:0007669"/>
    <property type="project" value="UniProtKB-KW"/>
</dbReference>
<dbReference type="Pfam" id="PF02634">
    <property type="entry name" value="FdhD-NarQ"/>
    <property type="match status" value="1"/>
</dbReference>
<dbReference type="GO" id="GO:0016783">
    <property type="term" value="F:sulfurtransferase activity"/>
    <property type="evidence" value="ECO:0007669"/>
    <property type="project" value="InterPro"/>
</dbReference>
<organism evidence="3 4">
    <name type="scientific">Desulfonema ishimotonii</name>
    <dbReference type="NCBI Taxonomy" id="45657"/>
    <lineage>
        <taxon>Bacteria</taxon>
        <taxon>Pseudomonadati</taxon>
        <taxon>Thermodesulfobacteriota</taxon>
        <taxon>Desulfobacteria</taxon>
        <taxon>Desulfobacterales</taxon>
        <taxon>Desulfococcaceae</taxon>
        <taxon>Desulfonema</taxon>
    </lineage>
</organism>
<dbReference type="PANTHER" id="PTHR30592">
    <property type="entry name" value="FORMATE DEHYDROGENASE"/>
    <property type="match status" value="1"/>
</dbReference>
<dbReference type="Gene3D" id="3.10.20.10">
    <property type="match status" value="1"/>
</dbReference>
<gene>
    <name evidence="3" type="ORF">DENIS_2261</name>
</gene>
<dbReference type="Gene3D" id="3.40.140.10">
    <property type="entry name" value="Cytidine Deaminase, domain 2"/>
    <property type="match status" value="1"/>
</dbReference>
<evidence type="ECO:0000256" key="1">
    <source>
        <dbReference type="ARBA" id="ARBA00022490"/>
    </source>
</evidence>
<dbReference type="InterPro" id="IPR003786">
    <property type="entry name" value="FdhD"/>
</dbReference>
<dbReference type="EMBL" id="BEXT01000001">
    <property type="protein sequence ID" value="GBC61301.1"/>
    <property type="molecule type" value="Genomic_DNA"/>
</dbReference>
<dbReference type="RefSeq" id="WP_166405040.1">
    <property type="nucleotide sequence ID" value="NZ_BEXT01000001.1"/>
</dbReference>